<dbReference type="KEGG" id="bcai:K788_0003151"/>
<evidence type="ECO:0000313" key="1">
    <source>
        <dbReference type="EMBL" id="ALL66920.1"/>
    </source>
</evidence>
<sequence length="44" mass="4820">MTAAAQRGPCKNGFYGATDAHAQRHAHMVGREETCASTCWNVRQ</sequence>
<protein>
    <submittedName>
        <fullName evidence="1">Uncharacterized protein</fullName>
    </submittedName>
</protein>
<name>A0A0P0REU8_9BURK</name>
<gene>
    <name evidence="1" type="ORF">K788_0003151</name>
</gene>
<dbReference type="AlphaFoldDB" id="A0A0P0REU8"/>
<reference evidence="1 2" key="1">
    <citation type="journal article" date="2014" name="Genome Announc.">
        <title>Draft Genome Sequence of the Haloacid-Degrading Burkholderia caribensis Strain MBA4.</title>
        <authorList>
            <person name="Pan Y."/>
            <person name="Kong K.F."/>
            <person name="Tsang J.S."/>
        </authorList>
    </citation>
    <scope>NUCLEOTIDE SEQUENCE [LARGE SCALE GENOMIC DNA]</scope>
    <source>
        <strain evidence="1 2">MBA4</strain>
    </source>
</reference>
<evidence type="ECO:0000313" key="2">
    <source>
        <dbReference type="Proteomes" id="UP000019146"/>
    </source>
</evidence>
<dbReference type="Proteomes" id="UP000019146">
    <property type="component" value="Chromosome 2"/>
</dbReference>
<proteinExistence type="predicted"/>
<dbReference type="EMBL" id="CP012747">
    <property type="protein sequence ID" value="ALL66920.1"/>
    <property type="molecule type" value="Genomic_DNA"/>
</dbReference>
<accession>A0A0P0REU8</accession>
<organism evidence="1 2">
    <name type="scientific">Paraburkholderia caribensis MBA4</name>
    <dbReference type="NCBI Taxonomy" id="1323664"/>
    <lineage>
        <taxon>Bacteria</taxon>
        <taxon>Pseudomonadati</taxon>
        <taxon>Pseudomonadota</taxon>
        <taxon>Betaproteobacteria</taxon>
        <taxon>Burkholderiales</taxon>
        <taxon>Burkholderiaceae</taxon>
        <taxon>Paraburkholderia</taxon>
    </lineage>
</organism>